<dbReference type="SUPFAM" id="SSF56112">
    <property type="entry name" value="Protein kinase-like (PK-like)"/>
    <property type="match status" value="1"/>
</dbReference>
<feature type="domain" description="Protein kinase" evidence="6">
    <location>
        <begin position="81"/>
        <end position="364"/>
    </location>
</feature>
<proteinExistence type="predicted"/>
<sequence>MSPPVTACPDDERLVAFADGTLPAGERGEVERHLRDCAECLEAVALLADRGAPSRTVPPSGAEAPVADAPLLARGTALGRYVLLEPLGSGGMGVVYAAYDPELHRRVALKLMHPSRGGPSAEARARLQREAQALARLSHPNVVPVFDVGTWREQVFVAMEWVDGGTLSAWLAERPRTWREVVRVVCDAGRGLAAAHAAGLVHRDVKPDNIMVGRDGRARITDFGLARAQGGEDTGRPREALGGSSLDVPLTHSGALLGTPVYMAPEQLEGRRTDAHSDQFSLCVAAYEALHGERPFTGTGVAELCEAMKESRIRPPPPGRVVPAPVRRALSRGLSPSPDARFPSVEALVAELERDPARQRRRWLAAGAAVLAMAAAPVGARELLRARAEACVGAARLDGAWDGARREAVRRAFANSGLPAADTVARAVEGALDAYAARWTEARREACVATHVERSQPERMLALRLACLDRAREDLRALAEVFTSVDAQVVERAPRASHSLPDLAACADWSALASGAPPVSPEQQPTLTRLQARLAEARALMAAGRYAAGVERARAVTREAREAGLLQAEAEAWLQTGLLEERLGEFTQAEGSLHEAALLAERAGDSQTLARARTGLVGVVGSRLERYDDGQRLARYAEVAVERAGGGLGLKGPFNNTLAMMEYRSGRYPKAREHFALAAQALEAQGRSAEQELTLVLSNLGAAQSYSGDYAGAMATLQRALALHQRAEVPNFALQAATWTNLGVVYDRLGREDDSCAATEQALALIQRALPPDHPEVANALHNTVGCSESKGDWEGVASRFQQAIDIVERTQGPDNQNIGIFEHSWGETLLEAGRDAEALPHLRRAYTVLSKSLGDTSPMTALALLGLGQVALGRGEHAEAARLLETAMKGLEEAEPRDGARARFFRARALWGLGRHEQARRMADEARTRFEKAGLAEDVAKVDAWKARPSAAR</sequence>
<dbReference type="Pfam" id="PF13490">
    <property type="entry name" value="zf-HC2"/>
    <property type="match status" value="1"/>
</dbReference>
<keyword evidence="2 5" id="KW-0547">Nucleotide-binding</keyword>
<dbReference type="InterPro" id="IPR017441">
    <property type="entry name" value="Protein_kinase_ATP_BS"/>
</dbReference>
<keyword evidence="1" id="KW-0808">Transferase</keyword>
<keyword evidence="4 5" id="KW-0067">ATP-binding</keyword>
<name>A0A848LIB9_9BACT</name>
<dbReference type="InterPro" id="IPR041916">
    <property type="entry name" value="Anti_sigma_zinc_sf"/>
</dbReference>
<dbReference type="PANTHER" id="PTHR43289">
    <property type="entry name" value="MITOGEN-ACTIVATED PROTEIN KINASE KINASE KINASE 20-RELATED"/>
    <property type="match status" value="1"/>
</dbReference>
<dbReference type="SMART" id="SM00028">
    <property type="entry name" value="TPR"/>
    <property type="match status" value="5"/>
</dbReference>
<dbReference type="RefSeq" id="WP_169346745.1">
    <property type="nucleotide sequence ID" value="NZ_JABBJJ010000099.1"/>
</dbReference>
<keyword evidence="8" id="KW-1185">Reference proteome</keyword>
<dbReference type="PROSITE" id="PS00108">
    <property type="entry name" value="PROTEIN_KINASE_ST"/>
    <property type="match status" value="1"/>
</dbReference>
<evidence type="ECO:0000256" key="3">
    <source>
        <dbReference type="ARBA" id="ARBA00022777"/>
    </source>
</evidence>
<evidence type="ECO:0000256" key="5">
    <source>
        <dbReference type="PROSITE-ProRule" id="PRU10141"/>
    </source>
</evidence>
<protein>
    <submittedName>
        <fullName evidence="7">Tetratricopeptide repeat protein</fullName>
    </submittedName>
</protein>
<dbReference type="PROSITE" id="PS00107">
    <property type="entry name" value="PROTEIN_KINASE_ATP"/>
    <property type="match status" value="1"/>
</dbReference>
<dbReference type="Gene3D" id="3.30.200.20">
    <property type="entry name" value="Phosphorylase Kinase, domain 1"/>
    <property type="match status" value="1"/>
</dbReference>
<dbReference type="InterPro" id="IPR000719">
    <property type="entry name" value="Prot_kinase_dom"/>
</dbReference>
<dbReference type="PANTHER" id="PTHR43289:SF6">
    <property type="entry name" value="SERINE_THREONINE-PROTEIN KINASE NEKL-3"/>
    <property type="match status" value="1"/>
</dbReference>
<dbReference type="InterPro" id="IPR019734">
    <property type="entry name" value="TPR_rpt"/>
</dbReference>
<dbReference type="Proteomes" id="UP000518300">
    <property type="component" value="Unassembled WGS sequence"/>
</dbReference>
<dbReference type="InterPro" id="IPR027383">
    <property type="entry name" value="Znf_put"/>
</dbReference>
<gene>
    <name evidence="7" type="ORF">HG543_21740</name>
</gene>
<organism evidence="7 8">
    <name type="scientific">Pyxidicoccus fallax</name>
    <dbReference type="NCBI Taxonomy" id="394095"/>
    <lineage>
        <taxon>Bacteria</taxon>
        <taxon>Pseudomonadati</taxon>
        <taxon>Myxococcota</taxon>
        <taxon>Myxococcia</taxon>
        <taxon>Myxococcales</taxon>
        <taxon>Cystobacterineae</taxon>
        <taxon>Myxococcaceae</taxon>
        <taxon>Pyxidicoccus</taxon>
    </lineage>
</organism>
<reference evidence="7 8" key="1">
    <citation type="submission" date="2020-04" db="EMBL/GenBank/DDBJ databases">
        <title>Draft genome of Pyxidicoccus fallax type strain.</title>
        <authorList>
            <person name="Whitworth D.E."/>
        </authorList>
    </citation>
    <scope>NUCLEOTIDE SEQUENCE [LARGE SCALE GENOMIC DNA]</scope>
    <source>
        <strain evidence="7 8">DSM 14698</strain>
    </source>
</reference>
<dbReference type="Pfam" id="PF13424">
    <property type="entry name" value="TPR_12"/>
    <property type="match status" value="2"/>
</dbReference>
<dbReference type="SUPFAM" id="SSF48452">
    <property type="entry name" value="TPR-like"/>
    <property type="match status" value="2"/>
</dbReference>
<dbReference type="GO" id="GO:0004674">
    <property type="term" value="F:protein serine/threonine kinase activity"/>
    <property type="evidence" value="ECO:0007669"/>
    <property type="project" value="TreeGrafter"/>
</dbReference>
<evidence type="ECO:0000313" key="8">
    <source>
        <dbReference type="Proteomes" id="UP000518300"/>
    </source>
</evidence>
<dbReference type="EMBL" id="JABBJJ010000099">
    <property type="protein sequence ID" value="NMO17464.1"/>
    <property type="molecule type" value="Genomic_DNA"/>
</dbReference>
<dbReference type="SMART" id="SM00220">
    <property type="entry name" value="S_TKc"/>
    <property type="match status" value="1"/>
</dbReference>
<evidence type="ECO:0000256" key="2">
    <source>
        <dbReference type="ARBA" id="ARBA00022741"/>
    </source>
</evidence>
<evidence type="ECO:0000259" key="6">
    <source>
        <dbReference type="PROSITE" id="PS50011"/>
    </source>
</evidence>
<dbReference type="InterPro" id="IPR008271">
    <property type="entry name" value="Ser/Thr_kinase_AS"/>
</dbReference>
<dbReference type="Gene3D" id="1.10.510.10">
    <property type="entry name" value="Transferase(Phosphotransferase) domain 1"/>
    <property type="match status" value="1"/>
</dbReference>
<dbReference type="Gene3D" id="1.10.10.1320">
    <property type="entry name" value="Anti-sigma factor, zinc-finger domain"/>
    <property type="match status" value="1"/>
</dbReference>
<dbReference type="PROSITE" id="PS50011">
    <property type="entry name" value="PROTEIN_KINASE_DOM"/>
    <property type="match status" value="1"/>
</dbReference>
<dbReference type="Pfam" id="PF00069">
    <property type="entry name" value="Pkinase"/>
    <property type="match status" value="1"/>
</dbReference>
<dbReference type="InterPro" id="IPR011990">
    <property type="entry name" value="TPR-like_helical_dom_sf"/>
</dbReference>
<accession>A0A848LIB9</accession>
<evidence type="ECO:0000256" key="4">
    <source>
        <dbReference type="ARBA" id="ARBA00022840"/>
    </source>
</evidence>
<dbReference type="InterPro" id="IPR011009">
    <property type="entry name" value="Kinase-like_dom_sf"/>
</dbReference>
<dbReference type="Gene3D" id="1.25.40.10">
    <property type="entry name" value="Tetratricopeptide repeat domain"/>
    <property type="match status" value="2"/>
</dbReference>
<keyword evidence="3" id="KW-0418">Kinase</keyword>
<dbReference type="CDD" id="cd14014">
    <property type="entry name" value="STKc_PknB_like"/>
    <property type="match status" value="1"/>
</dbReference>
<evidence type="ECO:0000256" key="1">
    <source>
        <dbReference type="ARBA" id="ARBA00022679"/>
    </source>
</evidence>
<dbReference type="GO" id="GO:0005524">
    <property type="term" value="F:ATP binding"/>
    <property type="evidence" value="ECO:0007669"/>
    <property type="project" value="UniProtKB-UniRule"/>
</dbReference>
<feature type="binding site" evidence="5">
    <location>
        <position position="110"/>
    </location>
    <ligand>
        <name>ATP</name>
        <dbReference type="ChEBI" id="CHEBI:30616"/>
    </ligand>
</feature>
<dbReference type="AlphaFoldDB" id="A0A848LIB9"/>
<evidence type="ECO:0000313" key="7">
    <source>
        <dbReference type="EMBL" id="NMO17464.1"/>
    </source>
</evidence>
<comment type="caution">
    <text evidence="7">The sequence shown here is derived from an EMBL/GenBank/DDBJ whole genome shotgun (WGS) entry which is preliminary data.</text>
</comment>